<evidence type="ECO:0000256" key="10">
    <source>
        <dbReference type="HAMAP-Rule" id="MF_00306"/>
    </source>
</evidence>
<dbReference type="FunFam" id="3.40.50.300:FF:000022">
    <property type="entry name" value="Signal recognition particle 54 kDa subunit"/>
    <property type="match status" value="1"/>
</dbReference>
<evidence type="ECO:0000259" key="13">
    <source>
        <dbReference type="SMART" id="SM00963"/>
    </source>
</evidence>
<comment type="subcellular location">
    <subcellularLocation>
        <location evidence="10">Cytoplasm</location>
    </subcellularLocation>
    <text evidence="10">The SRP-RNC complex is targeted to the cytoplasmic membrane.</text>
</comment>
<keyword evidence="7 10" id="KW-0733">Signal recognition particle</keyword>
<dbReference type="HOGENOM" id="CLU_009301_6_0_2"/>
<evidence type="ECO:0000256" key="3">
    <source>
        <dbReference type="ARBA" id="ARBA00022741"/>
    </source>
</evidence>
<dbReference type="InterPro" id="IPR027417">
    <property type="entry name" value="P-loop_NTPase"/>
</dbReference>
<dbReference type="InterPro" id="IPR013822">
    <property type="entry name" value="Signal_recog_particl_SRP54_hlx"/>
</dbReference>
<dbReference type="InterPro" id="IPR004125">
    <property type="entry name" value="Signal_recog_particle_SRP54_M"/>
</dbReference>
<dbReference type="GO" id="GO:0048500">
    <property type="term" value="C:signal recognition particle"/>
    <property type="evidence" value="ECO:0007669"/>
    <property type="project" value="UniProtKB-UniRule"/>
</dbReference>
<dbReference type="GeneID" id="74946880"/>
<evidence type="ECO:0000259" key="12">
    <source>
        <dbReference type="SMART" id="SM00962"/>
    </source>
</evidence>
<feature type="domain" description="SRP54-type proteins GTP-binding" evidence="12">
    <location>
        <begin position="116"/>
        <end position="311"/>
    </location>
</feature>
<feature type="binding site" evidence="10">
    <location>
        <begin position="205"/>
        <end position="209"/>
    </location>
    <ligand>
        <name>GTP</name>
        <dbReference type="ChEBI" id="CHEBI:37565"/>
    </ligand>
</feature>
<dbReference type="GO" id="GO:0003924">
    <property type="term" value="F:GTPase activity"/>
    <property type="evidence" value="ECO:0007669"/>
    <property type="project" value="UniProtKB-UniRule"/>
</dbReference>
<evidence type="ECO:0000256" key="5">
    <source>
        <dbReference type="ARBA" id="ARBA00022884"/>
    </source>
</evidence>
<evidence type="ECO:0000256" key="1">
    <source>
        <dbReference type="ARBA" id="ARBA00005450"/>
    </source>
</evidence>
<comment type="similarity">
    <text evidence="1 10">Belongs to the GTP-binding SRP family. SRP54 subfamily.</text>
</comment>
<evidence type="ECO:0000256" key="8">
    <source>
        <dbReference type="ARBA" id="ARBA00023274"/>
    </source>
</evidence>
<reference evidence="14 15" key="1">
    <citation type="journal article" date="2014" name="Int. J. Syst. Evol. Microbiol.">
        <title>Nitrososphaera viennensis gen. nov., sp. nov., an aerobic and mesophilic, ammonia-oxidizing archaeon from soil and a member of the archaeal phylum Thaumarchaeota.</title>
        <authorList>
            <person name="Stieglmeier M."/>
            <person name="Klingl A."/>
            <person name="Alves R.J."/>
            <person name="Rittmann S.K."/>
            <person name="Melcher M."/>
            <person name="Leisch N."/>
            <person name="Schleper C."/>
        </authorList>
    </citation>
    <scope>NUCLEOTIDE SEQUENCE [LARGE SCALE GENOMIC DNA]</scope>
    <source>
        <strain evidence="14">EN76</strain>
    </source>
</reference>
<feature type="binding site" evidence="10">
    <location>
        <begin position="263"/>
        <end position="266"/>
    </location>
    <ligand>
        <name>GTP</name>
        <dbReference type="ChEBI" id="CHEBI:37565"/>
    </ligand>
</feature>
<evidence type="ECO:0000256" key="6">
    <source>
        <dbReference type="ARBA" id="ARBA00023134"/>
    </source>
</evidence>
<dbReference type="Pfam" id="PF02978">
    <property type="entry name" value="SRP_SPB"/>
    <property type="match status" value="1"/>
</dbReference>
<dbReference type="KEGG" id="nvn:NVIE_016130"/>
<proteinExistence type="inferred from homology"/>
<dbReference type="SMART" id="SM00963">
    <property type="entry name" value="SRP54_N"/>
    <property type="match status" value="1"/>
</dbReference>
<dbReference type="SUPFAM" id="SSF47364">
    <property type="entry name" value="Domain of the SRP/SRP receptor G-proteins"/>
    <property type="match status" value="1"/>
</dbReference>
<evidence type="ECO:0000313" key="14">
    <source>
        <dbReference type="EMBL" id="AIC15865.1"/>
    </source>
</evidence>
<dbReference type="GO" id="GO:0008312">
    <property type="term" value="F:7S RNA binding"/>
    <property type="evidence" value="ECO:0007669"/>
    <property type="project" value="UniProtKB-UniRule"/>
</dbReference>
<keyword evidence="15" id="KW-1185">Reference proteome</keyword>
<dbReference type="InterPro" id="IPR000897">
    <property type="entry name" value="SRP54_GTPase_dom"/>
</dbReference>
<dbReference type="GO" id="GO:0005525">
    <property type="term" value="F:GTP binding"/>
    <property type="evidence" value="ECO:0007669"/>
    <property type="project" value="UniProtKB-UniRule"/>
</dbReference>
<dbReference type="RefSeq" id="WP_075054769.1">
    <property type="nucleotide sequence ID" value="NZ_CP007536.1"/>
</dbReference>
<evidence type="ECO:0000256" key="2">
    <source>
        <dbReference type="ARBA" id="ARBA00022490"/>
    </source>
</evidence>
<keyword evidence="3 10" id="KW-0547">Nucleotide-binding</keyword>
<keyword evidence="2 10" id="KW-0963">Cytoplasm</keyword>
<dbReference type="InterPro" id="IPR036225">
    <property type="entry name" value="SRP/SRP_N"/>
</dbReference>
<dbReference type="Pfam" id="PF00448">
    <property type="entry name" value="SRP54"/>
    <property type="match status" value="1"/>
</dbReference>
<dbReference type="SUPFAM" id="SSF47446">
    <property type="entry name" value="Signal peptide-binding domain"/>
    <property type="match status" value="1"/>
</dbReference>
<organism evidence="14 15">
    <name type="scientific">Nitrososphaera viennensis EN76</name>
    <dbReference type="NCBI Taxonomy" id="926571"/>
    <lineage>
        <taxon>Archaea</taxon>
        <taxon>Nitrososphaerota</taxon>
        <taxon>Nitrososphaeria</taxon>
        <taxon>Nitrososphaerales</taxon>
        <taxon>Nitrososphaeraceae</taxon>
        <taxon>Nitrososphaera</taxon>
    </lineage>
</organism>
<dbReference type="SUPFAM" id="SSF52540">
    <property type="entry name" value="P-loop containing nucleoside triphosphate hydrolases"/>
    <property type="match status" value="1"/>
</dbReference>
<dbReference type="PANTHER" id="PTHR11564:SF5">
    <property type="entry name" value="SIGNAL RECOGNITION PARTICLE SUBUNIT SRP54"/>
    <property type="match status" value="1"/>
</dbReference>
<keyword evidence="8 10" id="KW-0687">Ribonucleoprotein</keyword>
<dbReference type="Gene3D" id="1.20.120.140">
    <property type="entry name" value="Signal recognition particle SRP54, nucleotide-binding domain"/>
    <property type="match status" value="1"/>
</dbReference>
<keyword evidence="6 10" id="KW-0342">GTP-binding</keyword>
<dbReference type="InterPro" id="IPR036891">
    <property type="entry name" value="Signal_recog_part_SRP54_M_sf"/>
</dbReference>
<dbReference type="GO" id="GO:0006614">
    <property type="term" value="P:SRP-dependent cotranslational protein targeting to membrane"/>
    <property type="evidence" value="ECO:0007669"/>
    <property type="project" value="InterPro"/>
</dbReference>
<dbReference type="STRING" id="926571.NVIE_016130"/>
<dbReference type="HAMAP" id="MF_00306">
    <property type="entry name" value="SRP54"/>
    <property type="match status" value="1"/>
</dbReference>
<sequence length="457" mass="50189">MFDNLRDGLRSALKKIVGASDINEELIDSLCKDIQRSLLLSDVKAALVKAITDNLKQRAMTEQPPKGLSRKDHIVTILYGELARMLGYSGEVITTIDKKGIDDDPGVTAFFKPGKQNVVLLLGIQGSGKTTVTAKLARWLTKHGYRVGVIGTDTWRPGALTQLKMNCAKINVEVYGEEESKDAVGIARHGLEHFKPQNLDVIIIDTAGRHKEEAGLLQEMAEMHKVSTPDLALLVLDGTIGQQAYSQAEAFHKAAPLGGIIITKLDGTAKGGGALAASAATGAKVMFIGTGERIDDLEQFSPTRFVGRLLGMGDIKALLEMAKGLEMQADENQAKRVLSGKMTIEDFYAQMEQVSKIGFRNVIENMPGLSGMVKEDQLDAMQARMEKWRFIIQSMTKDEKKDPDIINEARRKRIARGSGMPESEVKHMITQYNNSKAMMKQSKGRQMQGLMRKFGLG</sequence>
<comment type="domain">
    <text evidence="10">Composed of three domains: the N-terminal N domain, which is responsible for interactions with the ribosome, the central G domain, which binds GTP, and the C-terminal M domain, which binds the RNA and the signal sequence of the RNC.</text>
</comment>
<dbReference type="CDD" id="cd17875">
    <property type="entry name" value="SRP54_G"/>
    <property type="match status" value="1"/>
</dbReference>
<keyword evidence="4 10" id="KW-0378">Hydrolase</keyword>
<accession>A0A060HKW9</accession>
<evidence type="ECO:0000313" key="15">
    <source>
        <dbReference type="Proteomes" id="UP000027093"/>
    </source>
</evidence>
<dbReference type="EMBL" id="CP007536">
    <property type="protein sequence ID" value="AIC15865.1"/>
    <property type="molecule type" value="Genomic_DNA"/>
</dbReference>
<comment type="function">
    <text evidence="10">Involved in targeting and insertion of nascent membrane proteins into the cytoplasmic membrane. Binds to the hydrophobic signal sequence of the ribosome-nascent chain (RNC) as it emerges from the ribosomes. The SRP-RNC complex is then targeted to the cytoplasmic membrane where it interacts with the SRP receptor FtsY.</text>
</comment>
<dbReference type="Pfam" id="PF02881">
    <property type="entry name" value="SRP54_N"/>
    <property type="match status" value="1"/>
</dbReference>
<dbReference type="AlphaFoldDB" id="A0A060HKW9"/>
<dbReference type="PANTHER" id="PTHR11564">
    <property type="entry name" value="SIGNAL RECOGNITION PARTICLE 54K PROTEIN SRP54"/>
    <property type="match status" value="1"/>
</dbReference>
<dbReference type="SMART" id="SM00382">
    <property type="entry name" value="AAA"/>
    <property type="match status" value="1"/>
</dbReference>
<comment type="catalytic activity">
    <reaction evidence="10">
        <text>GTP + H2O = GDP + phosphate + H(+)</text>
        <dbReference type="Rhea" id="RHEA:19669"/>
        <dbReference type="ChEBI" id="CHEBI:15377"/>
        <dbReference type="ChEBI" id="CHEBI:15378"/>
        <dbReference type="ChEBI" id="CHEBI:37565"/>
        <dbReference type="ChEBI" id="CHEBI:43474"/>
        <dbReference type="ChEBI" id="CHEBI:58189"/>
        <dbReference type="EC" id="3.6.5.4"/>
    </reaction>
</comment>
<feature type="domain" description="Signal recognition particle SRP54 helical bundle" evidence="13">
    <location>
        <begin position="1"/>
        <end position="86"/>
    </location>
</feature>
<dbReference type="InterPro" id="IPR042101">
    <property type="entry name" value="SRP54_N_sf"/>
</dbReference>
<dbReference type="Proteomes" id="UP000027093">
    <property type="component" value="Chromosome"/>
</dbReference>
<dbReference type="SMART" id="SM00962">
    <property type="entry name" value="SRP54"/>
    <property type="match status" value="1"/>
</dbReference>
<evidence type="ECO:0000256" key="9">
    <source>
        <dbReference type="ARBA" id="ARBA00064051"/>
    </source>
</evidence>
<keyword evidence="5 10" id="KW-0694">RNA-binding</keyword>
<dbReference type="EC" id="3.6.5.4" evidence="10"/>
<feature type="domain" description="AAA+ ATPase" evidence="11">
    <location>
        <begin position="115"/>
        <end position="292"/>
    </location>
</feature>
<dbReference type="InterPro" id="IPR022941">
    <property type="entry name" value="SRP54"/>
</dbReference>
<protein>
    <recommendedName>
        <fullName evidence="10">Signal recognition particle 54 kDa protein</fullName>
        <shortName evidence="10">SRP54</shortName>
        <ecNumber evidence="10">3.6.5.4</ecNumber>
    </recommendedName>
</protein>
<dbReference type="Gene3D" id="1.10.260.30">
    <property type="entry name" value="Signal recognition particle, SRP54 subunit, M-domain"/>
    <property type="match status" value="1"/>
</dbReference>
<comment type="subunit">
    <text evidence="9 10">Part of the signal recognition particle protein translocation system, which is composed of SRP and FtsY. Archaeal SRP consists of a 7S RNA molecule of 300 nucleotides and two protein subunits: SRP54 and SRP19.</text>
</comment>
<feature type="binding site" evidence="10">
    <location>
        <begin position="123"/>
        <end position="130"/>
    </location>
    <ligand>
        <name>GTP</name>
        <dbReference type="ChEBI" id="CHEBI:37565"/>
    </ligand>
</feature>
<dbReference type="OrthoDB" id="52849at2157"/>
<gene>
    <name evidence="10 14" type="primary">srp54</name>
    <name evidence="14" type="ORF">NVIE_016130</name>
</gene>
<name>A0A060HKW9_9ARCH</name>
<dbReference type="InterPro" id="IPR003593">
    <property type="entry name" value="AAA+_ATPase"/>
</dbReference>
<dbReference type="Gene3D" id="3.40.50.300">
    <property type="entry name" value="P-loop containing nucleotide triphosphate hydrolases"/>
    <property type="match status" value="1"/>
</dbReference>
<evidence type="ECO:0000256" key="7">
    <source>
        <dbReference type="ARBA" id="ARBA00023135"/>
    </source>
</evidence>
<evidence type="ECO:0000256" key="4">
    <source>
        <dbReference type="ARBA" id="ARBA00022801"/>
    </source>
</evidence>
<evidence type="ECO:0000259" key="11">
    <source>
        <dbReference type="SMART" id="SM00382"/>
    </source>
</evidence>